<evidence type="ECO:0000259" key="7">
    <source>
        <dbReference type="Pfam" id="PF22528"/>
    </source>
</evidence>
<keyword evidence="9" id="KW-1185">Reference proteome</keyword>
<evidence type="ECO:0000256" key="5">
    <source>
        <dbReference type="ARBA" id="ARBA00049303"/>
    </source>
</evidence>
<evidence type="ECO:0000313" key="9">
    <source>
        <dbReference type="Proteomes" id="UP000030746"/>
    </source>
</evidence>
<organism evidence="8 9">
    <name type="scientific">Lottia gigantea</name>
    <name type="common">Giant owl limpet</name>
    <dbReference type="NCBI Taxonomy" id="225164"/>
    <lineage>
        <taxon>Eukaryota</taxon>
        <taxon>Metazoa</taxon>
        <taxon>Spiralia</taxon>
        <taxon>Lophotrochozoa</taxon>
        <taxon>Mollusca</taxon>
        <taxon>Gastropoda</taxon>
        <taxon>Patellogastropoda</taxon>
        <taxon>Lottioidea</taxon>
        <taxon>Lottiidae</taxon>
        <taxon>Lottia</taxon>
    </lineage>
</organism>
<dbReference type="Pfam" id="PF22528">
    <property type="entry name" value="PRMT_C"/>
    <property type="match status" value="1"/>
</dbReference>
<evidence type="ECO:0000313" key="8">
    <source>
        <dbReference type="EMBL" id="ESO85324.1"/>
    </source>
</evidence>
<dbReference type="InterPro" id="IPR029063">
    <property type="entry name" value="SAM-dependent_MTases_sf"/>
</dbReference>
<dbReference type="InterPro" id="IPR025799">
    <property type="entry name" value="Arg_MeTrfase"/>
</dbReference>
<keyword evidence="2 6" id="KW-0489">Methyltransferase</keyword>
<dbReference type="GO" id="GO:0042054">
    <property type="term" value="F:histone methyltransferase activity"/>
    <property type="evidence" value="ECO:0007669"/>
    <property type="project" value="TreeGrafter"/>
</dbReference>
<evidence type="ECO:0000256" key="2">
    <source>
        <dbReference type="ARBA" id="ARBA00022603"/>
    </source>
</evidence>
<dbReference type="PANTHER" id="PTHR11006:SF102">
    <property type="entry name" value="PROTEIN ARGININE N-METHYLTRANSFERASE 1"/>
    <property type="match status" value="1"/>
</dbReference>
<reference evidence="8 9" key="1">
    <citation type="journal article" date="2013" name="Nature">
        <title>Insights into bilaterian evolution from three spiralian genomes.</title>
        <authorList>
            <person name="Simakov O."/>
            <person name="Marletaz F."/>
            <person name="Cho S.J."/>
            <person name="Edsinger-Gonzales E."/>
            <person name="Havlak P."/>
            <person name="Hellsten U."/>
            <person name="Kuo D.H."/>
            <person name="Larsson T."/>
            <person name="Lv J."/>
            <person name="Arendt D."/>
            <person name="Savage R."/>
            <person name="Osoegawa K."/>
            <person name="de Jong P."/>
            <person name="Grimwood J."/>
            <person name="Chapman J.A."/>
            <person name="Shapiro H."/>
            <person name="Aerts A."/>
            <person name="Otillar R.P."/>
            <person name="Terry A.Y."/>
            <person name="Boore J.L."/>
            <person name="Grigoriev I.V."/>
            <person name="Lindberg D.R."/>
            <person name="Seaver E.C."/>
            <person name="Weisblat D.A."/>
            <person name="Putnam N.H."/>
            <person name="Rokhsar D.S."/>
        </authorList>
    </citation>
    <scope>NUCLEOTIDE SEQUENCE [LARGE SCALE GENOMIC DNA]</scope>
</reference>
<dbReference type="FunFam" id="3.40.50.150:FF:000003">
    <property type="entry name" value="Blast:Protein arginine N-methyltransferase 1"/>
    <property type="match status" value="1"/>
</dbReference>
<dbReference type="OrthoDB" id="7848332at2759"/>
<dbReference type="SUPFAM" id="SSF53335">
    <property type="entry name" value="S-adenosyl-L-methionine-dependent methyltransferases"/>
    <property type="match status" value="1"/>
</dbReference>
<dbReference type="GO" id="GO:0035242">
    <property type="term" value="F:protein-arginine omega-N asymmetric methyltransferase activity"/>
    <property type="evidence" value="ECO:0007669"/>
    <property type="project" value="UniProtKB-EC"/>
</dbReference>
<dbReference type="GO" id="GO:0032259">
    <property type="term" value="P:methylation"/>
    <property type="evidence" value="ECO:0007669"/>
    <property type="project" value="UniProtKB-KW"/>
</dbReference>
<dbReference type="EC" id="2.1.1.319" evidence="1"/>
<dbReference type="Pfam" id="PF06325">
    <property type="entry name" value="PrmA"/>
    <property type="match status" value="1"/>
</dbReference>
<evidence type="ECO:0000256" key="1">
    <source>
        <dbReference type="ARBA" id="ARBA00011925"/>
    </source>
</evidence>
<feature type="domain" description="Protein arginine N-methyltransferase" evidence="7">
    <location>
        <begin position="162"/>
        <end position="304"/>
    </location>
</feature>
<dbReference type="CTD" id="20244349"/>
<proteinExistence type="predicted"/>
<dbReference type="Gene3D" id="3.40.50.150">
    <property type="entry name" value="Vaccinia Virus protein VP39"/>
    <property type="match status" value="1"/>
</dbReference>
<dbReference type="STRING" id="225164.V4B8Z4"/>
<accession>V4B8Z4</accession>
<dbReference type="AlphaFoldDB" id="V4B8Z4"/>
<dbReference type="PROSITE" id="PS51678">
    <property type="entry name" value="SAM_MT_PRMT"/>
    <property type="match status" value="1"/>
</dbReference>
<dbReference type="CDD" id="cd02440">
    <property type="entry name" value="AdoMet_MTases"/>
    <property type="match status" value="1"/>
</dbReference>
<comment type="catalytic activity">
    <reaction evidence="5">
        <text>L-arginyl-[protein] + S-adenosyl-L-methionine = N(omega)-methyl-L-arginyl-[protein] + S-adenosyl-L-homocysteine + H(+)</text>
        <dbReference type="Rhea" id="RHEA:48100"/>
        <dbReference type="Rhea" id="RHEA-COMP:10532"/>
        <dbReference type="Rhea" id="RHEA-COMP:11990"/>
        <dbReference type="ChEBI" id="CHEBI:15378"/>
        <dbReference type="ChEBI" id="CHEBI:29965"/>
        <dbReference type="ChEBI" id="CHEBI:57856"/>
        <dbReference type="ChEBI" id="CHEBI:59789"/>
        <dbReference type="ChEBI" id="CHEBI:65280"/>
    </reaction>
    <physiologicalReaction direction="left-to-right" evidence="5">
        <dbReference type="Rhea" id="RHEA:48101"/>
    </physiologicalReaction>
</comment>
<evidence type="ECO:0000256" key="4">
    <source>
        <dbReference type="ARBA" id="ARBA00022691"/>
    </source>
</evidence>
<dbReference type="HOGENOM" id="CLU_017375_1_2_1"/>
<evidence type="ECO:0000256" key="3">
    <source>
        <dbReference type="ARBA" id="ARBA00022679"/>
    </source>
</evidence>
<dbReference type="EMBL" id="KB203275">
    <property type="protein sequence ID" value="ESO85324.1"/>
    <property type="molecule type" value="Genomic_DNA"/>
</dbReference>
<protein>
    <recommendedName>
        <fullName evidence="1">type I protein arginine methyltransferase</fullName>
        <ecNumber evidence="1">2.1.1.319</ecNumber>
    </recommendedName>
</protein>
<dbReference type="OMA" id="WKQTVIF"/>
<evidence type="ECO:0000256" key="6">
    <source>
        <dbReference type="PROSITE-ProRule" id="PRU01015"/>
    </source>
</evidence>
<dbReference type="GeneID" id="20244349"/>
<keyword evidence="4 6" id="KW-0949">S-adenosyl-L-methionine</keyword>
<dbReference type="PANTHER" id="PTHR11006">
    <property type="entry name" value="PROTEIN ARGININE N-METHYLTRANSFERASE"/>
    <property type="match status" value="1"/>
</dbReference>
<dbReference type="RefSeq" id="XP_009064025.1">
    <property type="nucleotide sequence ID" value="XM_009065777.1"/>
</dbReference>
<dbReference type="KEGG" id="lgi:LOTGIDRAFT_179496"/>
<dbReference type="Gene3D" id="2.70.160.11">
    <property type="entry name" value="Hnrnp arginine n-methyltransferase1"/>
    <property type="match status" value="1"/>
</dbReference>
<gene>
    <name evidence="8" type="ORF">LOTGIDRAFT_179496</name>
</gene>
<keyword evidence="3 6" id="KW-0808">Transferase</keyword>
<dbReference type="InterPro" id="IPR055135">
    <property type="entry name" value="PRMT_dom"/>
</dbReference>
<name>V4B8Z4_LOTGI</name>
<dbReference type="Proteomes" id="UP000030746">
    <property type="component" value="Unassembled WGS sequence"/>
</dbReference>
<sequence length="319" mass="36488">METSQTENEVTKETAGDDYFTSYNDVSVHELMLKDRPRTLAYKKFFEENRKYIVDKIVMDVGSGSGILSMFAAAAGAKKVYAVEASEMADVCENVVECNGFKDKIEVIHKRVEDVELPNNEKVDVIVSEWMGFYLLHESMLDSVIFARDKFLKPNGIMVPSHANLLVAPVNMEKYYNDHFEYWNNVYGFDLSPMMPHAMAEAMKEPLVTEISEKQILAESDFIIAFDLKSVTLNEIENVEKSFEFELKDSCTVHGFATWFNVVFTTSPSAEQTHWKQTIIFIPQALEFEKGKFLNLIGLMKTSKAMQCSMREIFLKFLA</sequence>